<dbReference type="EMBL" id="CP094348">
    <property type="protein sequence ID" value="UOB20162.1"/>
    <property type="molecule type" value="Genomic_DNA"/>
</dbReference>
<dbReference type="InterPro" id="IPR015943">
    <property type="entry name" value="WD40/YVTN_repeat-like_dom_sf"/>
</dbReference>
<proteinExistence type="inferred from homology"/>
<dbReference type="SUPFAM" id="SSF51004">
    <property type="entry name" value="C-terminal (heme d1) domain of cytochrome cd1-nitrite reductase"/>
    <property type="match status" value="1"/>
</dbReference>
<evidence type="ECO:0000256" key="1">
    <source>
        <dbReference type="ARBA" id="ARBA00005564"/>
    </source>
</evidence>
<protein>
    <submittedName>
        <fullName evidence="2">Lactonase family protein</fullName>
    </submittedName>
</protein>
<name>A0ABY3ZTC3_9STAP</name>
<dbReference type="InterPro" id="IPR019405">
    <property type="entry name" value="Lactonase_7-beta_prop"/>
</dbReference>
<comment type="similarity">
    <text evidence="1">Belongs to the cycloisomerase 2 family.</text>
</comment>
<dbReference type="RefSeq" id="WP_243365506.1">
    <property type="nucleotide sequence ID" value="NZ_CP094348.1"/>
</dbReference>
<gene>
    <name evidence="2" type="ORF">MRZ06_09180</name>
</gene>
<dbReference type="InterPro" id="IPR050282">
    <property type="entry name" value="Cycloisomerase_2"/>
</dbReference>
<dbReference type="Gene3D" id="2.130.10.10">
    <property type="entry name" value="YVTN repeat-like/Quinoprotein amine dehydrogenase"/>
    <property type="match status" value="1"/>
</dbReference>
<dbReference type="Proteomes" id="UP000830343">
    <property type="component" value="Chromosome"/>
</dbReference>
<sequence>MTKIKGLLGSYTKNDGKGIYTFEIDTDLKKITSVETGYEVSASTYIQQSGDKLYGIKKSEHGAGIQSYQMGTQLTVINDLLESTDSGCHLWVSHDGKYLLEAVYGPGLVRLYALDEKGAVERLIDTHQQQGSGLNKERQDNAHTHYIQETHDGYAVAVDLGTDEVITFMFGEDGFKQVGVLNVEPGMGPRHLVFHENGKYAYLFTELSNEVVVLSYSDGKFDMLEKYSALPEDFTGHSQGAAVRMSHDQQFVYVSNRGHQSIAVFKVLGEGAALEYVEIVATQGDWPRDFNIDASDTYLVCAHERDGVLSLFERNKQTGRLTLLDDQACAPEAVCVQFVK</sequence>
<organism evidence="2 3">
    <name type="scientific">Macrococcus armenti</name>
    <dbReference type="NCBI Taxonomy" id="2875764"/>
    <lineage>
        <taxon>Bacteria</taxon>
        <taxon>Bacillati</taxon>
        <taxon>Bacillota</taxon>
        <taxon>Bacilli</taxon>
        <taxon>Bacillales</taxon>
        <taxon>Staphylococcaceae</taxon>
        <taxon>Macrococcus</taxon>
    </lineage>
</organism>
<dbReference type="PANTHER" id="PTHR30344">
    <property type="entry name" value="6-PHOSPHOGLUCONOLACTONASE-RELATED"/>
    <property type="match status" value="1"/>
</dbReference>
<keyword evidence="3" id="KW-1185">Reference proteome</keyword>
<reference evidence="2" key="2">
    <citation type="submission" date="2022-04" db="EMBL/GenBank/DDBJ databases">
        <title>Antimicrobial genetic elements in methicillin-resistant Macrococcus armenti.</title>
        <authorList>
            <person name="Keller J.E."/>
            <person name="Schwendener S."/>
            <person name="Pantucek R."/>
            <person name="Perreten V."/>
        </authorList>
    </citation>
    <scope>NUCLEOTIDE SEQUENCE</scope>
    <source>
        <strain evidence="2">CCM 2609</strain>
    </source>
</reference>
<dbReference type="Pfam" id="PF10282">
    <property type="entry name" value="Lactonase"/>
    <property type="match status" value="1"/>
</dbReference>
<dbReference type="InterPro" id="IPR011048">
    <property type="entry name" value="Haem_d1_sf"/>
</dbReference>
<reference evidence="2" key="1">
    <citation type="submission" date="2022-03" db="EMBL/GenBank/DDBJ databases">
        <authorList>
            <person name="Vrbovska V."/>
            <person name="Kovarovic V."/>
            <person name="Botka T."/>
            <person name="Pantucek R."/>
        </authorList>
    </citation>
    <scope>NUCLEOTIDE SEQUENCE</scope>
    <source>
        <strain evidence="2">CCM 2609</strain>
    </source>
</reference>
<evidence type="ECO:0000313" key="3">
    <source>
        <dbReference type="Proteomes" id="UP000830343"/>
    </source>
</evidence>
<evidence type="ECO:0000313" key="2">
    <source>
        <dbReference type="EMBL" id="UOB20162.1"/>
    </source>
</evidence>
<accession>A0ABY3ZTC3</accession>
<dbReference type="PANTHER" id="PTHR30344:SF1">
    <property type="entry name" value="6-PHOSPHOGLUCONOLACTONASE"/>
    <property type="match status" value="1"/>
</dbReference>